<organism evidence="2 3">
    <name type="scientific">Duganella margarita</name>
    <dbReference type="NCBI Taxonomy" id="2692170"/>
    <lineage>
        <taxon>Bacteria</taxon>
        <taxon>Pseudomonadati</taxon>
        <taxon>Pseudomonadota</taxon>
        <taxon>Betaproteobacteria</taxon>
        <taxon>Burkholderiales</taxon>
        <taxon>Oxalobacteraceae</taxon>
        <taxon>Telluria group</taxon>
        <taxon>Duganella</taxon>
    </lineage>
</organism>
<evidence type="ECO:0008006" key="4">
    <source>
        <dbReference type="Google" id="ProtNLM"/>
    </source>
</evidence>
<keyword evidence="1" id="KW-0732">Signal</keyword>
<keyword evidence="3" id="KW-1185">Reference proteome</keyword>
<evidence type="ECO:0000313" key="2">
    <source>
        <dbReference type="EMBL" id="MYN41258.1"/>
    </source>
</evidence>
<reference evidence="2 3" key="1">
    <citation type="submission" date="2019-12" db="EMBL/GenBank/DDBJ databases">
        <title>Novel species isolated from a subtropical stream in China.</title>
        <authorList>
            <person name="Lu H."/>
        </authorList>
    </citation>
    <scope>NUCLEOTIDE SEQUENCE [LARGE SCALE GENOMIC DNA]</scope>
    <source>
        <strain evidence="2 3">FT109W</strain>
    </source>
</reference>
<protein>
    <recommendedName>
        <fullName evidence="4">DUF2147 domain-containing protein</fullName>
    </recommendedName>
</protein>
<evidence type="ECO:0000313" key="3">
    <source>
        <dbReference type="Proteomes" id="UP000466332"/>
    </source>
</evidence>
<evidence type="ECO:0000256" key="1">
    <source>
        <dbReference type="SAM" id="SignalP"/>
    </source>
</evidence>
<sequence length="89" mass="9372">MKKIYLLSSLAALLIVAAPGFADDTDVFSGIYSVVNPETGAEVDVMKIRKYEDGYGVFCYLGGDEVQCGSISAAEAAGMSASSLRVMHV</sequence>
<comment type="caution">
    <text evidence="2">The sequence shown here is derived from an EMBL/GenBank/DDBJ whole genome shotgun (WGS) entry which is preliminary data.</text>
</comment>
<proteinExistence type="predicted"/>
<dbReference type="Proteomes" id="UP000466332">
    <property type="component" value="Unassembled WGS sequence"/>
</dbReference>
<feature type="chain" id="PRO_5046324694" description="DUF2147 domain-containing protein" evidence="1">
    <location>
        <begin position="23"/>
        <end position="89"/>
    </location>
</feature>
<gene>
    <name evidence="2" type="ORF">GTP55_17990</name>
</gene>
<dbReference type="RefSeq" id="WP_161046224.1">
    <property type="nucleotide sequence ID" value="NZ_WWCS01000011.1"/>
</dbReference>
<dbReference type="EMBL" id="WWCS01000011">
    <property type="protein sequence ID" value="MYN41258.1"/>
    <property type="molecule type" value="Genomic_DNA"/>
</dbReference>
<feature type="signal peptide" evidence="1">
    <location>
        <begin position="1"/>
        <end position="22"/>
    </location>
</feature>
<accession>A0ABW9WJY1</accession>
<name>A0ABW9WJY1_9BURK</name>